<dbReference type="KEGG" id="dez:DKM44_04345"/>
<dbReference type="Pfam" id="PF13628">
    <property type="entry name" value="DUF4142"/>
    <property type="match status" value="1"/>
</dbReference>
<organism evidence="2 3">
    <name type="scientific">Deinococcus irradiatisoli</name>
    <dbReference type="NCBI Taxonomy" id="2202254"/>
    <lineage>
        <taxon>Bacteria</taxon>
        <taxon>Thermotogati</taxon>
        <taxon>Deinococcota</taxon>
        <taxon>Deinococci</taxon>
        <taxon>Deinococcales</taxon>
        <taxon>Deinococcaceae</taxon>
        <taxon>Deinococcus</taxon>
    </lineage>
</organism>
<accession>A0A2Z3JEZ4</accession>
<sequence>MTSLRGLDGITFDVTYLAQQISAHNKAIVLFKSYSQAVNSPDESVRQFADQTLPVMQKHLQMALDQQKSLGNSSSGSK</sequence>
<evidence type="ECO:0000313" key="2">
    <source>
        <dbReference type="EMBL" id="AWN22556.1"/>
    </source>
</evidence>
<reference evidence="2 3" key="1">
    <citation type="submission" date="2018-05" db="EMBL/GenBank/DDBJ databases">
        <title>Complete Genome Sequence of Deinococcus sp. strain 17bor-2.</title>
        <authorList>
            <person name="Srinivasan S."/>
        </authorList>
    </citation>
    <scope>NUCLEOTIDE SEQUENCE [LARGE SCALE GENOMIC DNA]</scope>
    <source>
        <strain evidence="2 3">17bor-2</strain>
    </source>
</reference>
<dbReference type="EMBL" id="CP029494">
    <property type="protein sequence ID" value="AWN22556.1"/>
    <property type="molecule type" value="Genomic_DNA"/>
</dbReference>
<evidence type="ECO:0000313" key="3">
    <source>
        <dbReference type="Proteomes" id="UP000245368"/>
    </source>
</evidence>
<name>A0A2Z3JEZ4_9DEIO</name>
<dbReference type="AlphaFoldDB" id="A0A2Z3JEZ4"/>
<dbReference type="InterPro" id="IPR012347">
    <property type="entry name" value="Ferritin-like"/>
</dbReference>
<dbReference type="RefSeq" id="WP_109825729.1">
    <property type="nucleotide sequence ID" value="NZ_CP029494.1"/>
</dbReference>
<proteinExistence type="predicted"/>
<dbReference type="InterPro" id="IPR025419">
    <property type="entry name" value="DUF4142"/>
</dbReference>
<protein>
    <recommendedName>
        <fullName evidence="1">DUF4142 domain-containing protein</fullName>
    </recommendedName>
</protein>
<keyword evidence="3" id="KW-1185">Reference proteome</keyword>
<dbReference type="Gene3D" id="1.20.1260.10">
    <property type="match status" value="1"/>
</dbReference>
<dbReference type="OrthoDB" id="9101320at2"/>
<dbReference type="Proteomes" id="UP000245368">
    <property type="component" value="Chromosome"/>
</dbReference>
<evidence type="ECO:0000259" key="1">
    <source>
        <dbReference type="Pfam" id="PF13628"/>
    </source>
</evidence>
<gene>
    <name evidence="2" type="ORF">DKM44_04345</name>
</gene>
<feature type="domain" description="DUF4142" evidence="1">
    <location>
        <begin position="2"/>
        <end position="63"/>
    </location>
</feature>